<evidence type="ECO:0000313" key="2">
    <source>
        <dbReference type="EMBL" id="QEC72858.1"/>
    </source>
</evidence>
<keyword evidence="1" id="KW-0732">Signal</keyword>
<dbReference type="AlphaFoldDB" id="A0A5B8VRF0"/>
<dbReference type="RefSeq" id="WP_146784100.1">
    <property type="nucleotide sequence ID" value="NZ_CP042434.1"/>
</dbReference>
<keyword evidence="3" id="KW-1185">Reference proteome</keyword>
<sequence>MQNLTKNLLLGTASLLVGCAFFASCGSSDQHETDILAAHVDTTVRPQDDFLILPMEAGLSVIRSHRLIKVGVLAMKSRTIYINDSKKSMKMP</sequence>
<evidence type="ECO:0000256" key="1">
    <source>
        <dbReference type="SAM" id="SignalP"/>
    </source>
</evidence>
<feature type="signal peptide" evidence="1">
    <location>
        <begin position="1"/>
        <end position="22"/>
    </location>
</feature>
<accession>A0A5B8VRF0</accession>
<feature type="chain" id="PRO_5023025375" evidence="1">
    <location>
        <begin position="23"/>
        <end position="92"/>
    </location>
</feature>
<gene>
    <name evidence="2" type="ORF">FSB73_15390</name>
</gene>
<organism evidence="2 3">
    <name type="scientific">Arachidicoccus ginsenosidivorans</name>
    <dbReference type="NCBI Taxonomy" id="496057"/>
    <lineage>
        <taxon>Bacteria</taxon>
        <taxon>Pseudomonadati</taxon>
        <taxon>Bacteroidota</taxon>
        <taxon>Chitinophagia</taxon>
        <taxon>Chitinophagales</taxon>
        <taxon>Chitinophagaceae</taxon>
        <taxon>Arachidicoccus</taxon>
    </lineage>
</organism>
<dbReference type="KEGG" id="agi:FSB73_15390"/>
<name>A0A5B8VRF0_9BACT</name>
<dbReference type="PROSITE" id="PS51257">
    <property type="entry name" value="PROKAR_LIPOPROTEIN"/>
    <property type="match status" value="1"/>
</dbReference>
<protein>
    <submittedName>
        <fullName evidence="2">Uncharacterized protein</fullName>
    </submittedName>
</protein>
<dbReference type="Proteomes" id="UP000321291">
    <property type="component" value="Chromosome"/>
</dbReference>
<reference evidence="2 3" key="1">
    <citation type="journal article" date="2017" name="Int. J. Syst. Evol. Microbiol.">
        <title>Arachidicoccus ginsenosidivorans sp. nov., with ginsenoside-converting activity isolated from ginseng cultivating soil.</title>
        <authorList>
            <person name="Siddiqi M.Z."/>
            <person name="Aslam Z."/>
            <person name="Im W.T."/>
        </authorList>
    </citation>
    <scope>NUCLEOTIDE SEQUENCE [LARGE SCALE GENOMIC DNA]</scope>
    <source>
        <strain evidence="2 3">Gsoil 809</strain>
    </source>
</reference>
<proteinExistence type="predicted"/>
<evidence type="ECO:0000313" key="3">
    <source>
        <dbReference type="Proteomes" id="UP000321291"/>
    </source>
</evidence>
<dbReference type="EMBL" id="CP042434">
    <property type="protein sequence ID" value="QEC72858.1"/>
    <property type="molecule type" value="Genomic_DNA"/>
</dbReference>